<organism evidence="1">
    <name type="scientific">freshwater metagenome</name>
    <dbReference type="NCBI Taxonomy" id="449393"/>
    <lineage>
        <taxon>unclassified sequences</taxon>
        <taxon>metagenomes</taxon>
        <taxon>ecological metagenomes</taxon>
    </lineage>
</organism>
<gene>
    <name evidence="1" type="ORF">UFOPK3026_01169</name>
</gene>
<reference evidence="1" key="1">
    <citation type="submission" date="2020-05" db="EMBL/GenBank/DDBJ databases">
        <authorList>
            <person name="Chiriac C."/>
            <person name="Salcher M."/>
            <person name="Ghai R."/>
            <person name="Kavagutti S V."/>
        </authorList>
    </citation>
    <scope>NUCLEOTIDE SEQUENCE</scope>
</reference>
<dbReference type="EMBL" id="CAFAAP010000191">
    <property type="protein sequence ID" value="CAB4811918.1"/>
    <property type="molecule type" value="Genomic_DNA"/>
</dbReference>
<protein>
    <submittedName>
        <fullName evidence="1">Unannotated protein</fullName>
    </submittedName>
</protein>
<sequence length="171" mass="17893">MPPLTSARVRISGRVISEPPMPSDARESSSVAMQLAIYSPSPPSLKPPYSLGIDKPNAPISARPEIISSGTSRFSRCTCSACGAITLAAKLLKVSCTISLSSSKYFGPDLLASDASKFGSRYFCTKSCDSASVDGSTPQSFSRPINRETKSCTMSATNAQVSVASISPFAP</sequence>
<evidence type="ECO:0000313" key="1">
    <source>
        <dbReference type="EMBL" id="CAB4811918.1"/>
    </source>
</evidence>
<proteinExistence type="predicted"/>
<accession>A0A6J6YY82</accession>
<name>A0A6J6YY82_9ZZZZ</name>
<dbReference type="AlphaFoldDB" id="A0A6J6YY82"/>